<gene>
    <name evidence="2" type="ORF">g.50813</name>
</gene>
<feature type="compositionally biased region" description="Low complexity" evidence="1">
    <location>
        <begin position="447"/>
        <end position="464"/>
    </location>
</feature>
<proteinExistence type="predicted"/>
<feature type="non-terminal residue" evidence="2">
    <location>
        <position position="1"/>
    </location>
</feature>
<protein>
    <submittedName>
        <fullName evidence="2">Uncharacterized protein</fullName>
    </submittedName>
</protein>
<evidence type="ECO:0000256" key="1">
    <source>
        <dbReference type="SAM" id="MobiDB-lite"/>
    </source>
</evidence>
<organism evidence="2">
    <name type="scientific">Graphocephala atropunctata</name>
    <dbReference type="NCBI Taxonomy" id="36148"/>
    <lineage>
        <taxon>Eukaryota</taxon>
        <taxon>Metazoa</taxon>
        <taxon>Ecdysozoa</taxon>
        <taxon>Arthropoda</taxon>
        <taxon>Hexapoda</taxon>
        <taxon>Insecta</taxon>
        <taxon>Pterygota</taxon>
        <taxon>Neoptera</taxon>
        <taxon>Paraneoptera</taxon>
        <taxon>Hemiptera</taxon>
        <taxon>Auchenorrhyncha</taxon>
        <taxon>Membracoidea</taxon>
        <taxon>Cicadellidae</taxon>
        <taxon>Cicadellinae</taxon>
        <taxon>Cicadellini</taxon>
        <taxon>Graphocephala</taxon>
    </lineage>
</organism>
<dbReference type="AlphaFoldDB" id="A0A1B6KL62"/>
<name>A0A1B6KL62_9HEMI</name>
<accession>A0A1B6KL62</accession>
<dbReference type="EMBL" id="GEBQ01027794">
    <property type="protein sequence ID" value="JAT12183.1"/>
    <property type="molecule type" value="Transcribed_RNA"/>
</dbReference>
<feature type="compositionally biased region" description="Polar residues" evidence="1">
    <location>
        <begin position="37"/>
        <end position="62"/>
    </location>
</feature>
<feature type="region of interest" description="Disordered" evidence="1">
    <location>
        <begin position="432"/>
        <end position="464"/>
    </location>
</feature>
<feature type="region of interest" description="Disordered" evidence="1">
    <location>
        <begin position="30"/>
        <end position="62"/>
    </location>
</feature>
<evidence type="ECO:0000313" key="2">
    <source>
        <dbReference type="EMBL" id="JAT12183.1"/>
    </source>
</evidence>
<reference evidence="2" key="1">
    <citation type="submission" date="2015-11" db="EMBL/GenBank/DDBJ databases">
        <title>De novo transcriptome assembly of four potential Pierce s Disease insect vectors from Arizona vineyards.</title>
        <authorList>
            <person name="Tassone E.E."/>
        </authorList>
    </citation>
    <scope>NUCLEOTIDE SEQUENCE</scope>
</reference>
<sequence length="464" mass="51104">PQSNTSSIGRLFSFESLLQSCSLYSRTSHDAAKKTTEPTAANKSMTQATVANKPLPTSQKNNTCILNENMNANKITKKASFKMSDAMVSVKEKNNIQIEEKLITNLGNKRRITENYSDRLKEPPKKVLFAEALPNKSVTVNSTDSNKSIADTLNQMDKTYEKKKTNEKALNNKNITQLDYNLKSLSGIKEYMSSLTTDKNRSPPVYQAQDVANNILPGRQLEIQSVQSLRITQKLPEPCPFTQPSSKPTESYHLNMQHNQQIENVENDMFASEVSEIHPKNMTVSVMDPNSPPDIVPVENNSQPLSQNVSEKFPSQSLSDFTSPIELDEAAKLAYQRLAAESPGFVYPRGPDLMGTQACGGQMSGPVRSQYFPNIASPPSQSLGTPTVQDAYQPTPYSPPMQVNSGSVLSPPAGNLGMFGFGNDTPEKLFEKHQGKEKSPDGGFSFNFMSGPSKNSSSSFFNLF</sequence>